<accession>A0ABP7W9M0</accession>
<name>A0ABP7W9M0_9ACTN</name>
<dbReference type="EMBL" id="BAAAZY010000027">
    <property type="protein sequence ID" value="GAA4083209.1"/>
    <property type="molecule type" value="Genomic_DNA"/>
</dbReference>
<keyword evidence="1" id="KW-0472">Membrane</keyword>
<feature type="transmembrane region" description="Helical" evidence="1">
    <location>
        <begin position="26"/>
        <end position="46"/>
    </location>
</feature>
<reference evidence="3" key="1">
    <citation type="journal article" date="2019" name="Int. J. Syst. Evol. Microbiol.">
        <title>The Global Catalogue of Microorganisms (GCM) 10K type strain sequencing project: providing services to taxonomists for standard genome sequencing and annotation.</title>
        <authorList>
            <consortium name="The Broad Institute Genomics Platform"/>
            <consortium name="The Broad Institute Genome Sequencing Center for Infectious Disease"/>
            <person name="Wu L."/>
            <person name="Ma J."/>
        </authorList>
    </citation>
    <scope>NUCLEOTIDE SEQUENCE [LARGE SCALE GENOMIC DNA]</scope>
    <source>
        <strain evidence="3">JCM 16925</strain>
    </source>
</reference>
<proteinExistence type="predicted"/>
<dbReference type="Proteomes" id="UP001499984">
    <property type="component" value="Unassembled WGS sequence"/>
</dbReference>
<organism evidence="2 3">
    <name type="scientific">Streptomyces shaanxiensis</name>
    <dbReference type="NCBI Taxonomy" id="653357"/>
    <lineage>
        <taxon>Bacteria</taxon>
        <taxon>Bacillati</taxon>
        <taxon>Actinomycetota</taxon>
        <taxon>Actinomycetes</taxon>
        <taxon>Kitasatosporales</taxon>
        <taxon>Streptomycetaceae</taxon>
        <taxon>Streptomyces</taxon>
    </lineage>
</organism>
<keyword evidence="1" id="KW-1133">Transmembrane helix</keyword>
<gene>
    <name evidence="2" type="ORF">GCM10022233_75960</name>
</gene>
<sequence length="242" mass="26406">MRRSVGAVIPGAGMETAQRVIRRSGLFSRLLFVLWCLALLLLIYSLVRQNLPGGATRSWPWRLQLLDLQSAVAAVLATGGASLAREQYARTVKPLIGYFGRVTTEHGPHGQLAWVCHLFNGGQESAVMTDVSYWITYTDAGRDSGAADSSAWLTHSAAVASIEKSGLVNRVDFALTASGAGHPLSAQTPRYMGWFTEKAMREVDNVFVRVRVLDRVGDAHERVINLLKSANRSPSHPDPPLL</sequence>
<keyword evidence="1" id="KW-0812">Transmembrane</keyword>
<evidence type="ECO:0000256" key="1">
    <source>
        <dbReference type="SAM" id="Phobius"/>
    </source>
</evidence>
<protein>
    <submittedName>
        <fullName evidence="2">Uncharacterized protein</fullName>
    </submittedName>
</protein>
<evidence type="ECO:0000313" key="2">
    <source>
        <dbReference type="EMBL" id="GAA4083209.1"/>
    </source>
</evidence>
<comment type="caution">
    <text evidence="2">The sequence shown here is derived from an EMBL/GenBank/DDBJ whole genome shotgun (WGS) entry which is preliminary data.</text>
</comment>
<evidence type="ECO:0000313" key="3">
    <source>
        <dbReference type="Proteomes" id="UP001499984"/>
    </source>
</evidence>
<keyword evidence="3" id="KW-1185">Reference proteome</keyword>